<proteinExistence type="predicted"/>
<name>A0A699JXC9_TANCI</name>
<dbReference type="EMBL" id="BKCJ010451410">
    <property type="protein sequence ID" value="GFA59246.1"/>
    <property type="molecule type" value="Genomic_DNA"/>
</dbReference>
<accession>A0A699JXC9</accession>
<protein>
    <submittedName>
        <fullName evidence="1">Uncharacterized protein</fullName>
    </submittedName>
</protein>
<gene>
    <name evidence="1" type="ORF">Tci_631218</name>
</gene>
<organism evidence="1">
    <name type="scientific">Tanacetum cinerariifolium</name>
    <name type="common">Dalmatian daisy</name>
    <name type="synonym">Chrysanthemum cinerariifolium</name>
    <dbReference type="NCBI Taxonomy" id="118510"/>
    <lineage>
        <taxon>Eukaryota</taxon>
        <taxon>Viridiplantae</taxon>
        <taxon>Streptophyta</taxon>
        <taxon>Embryophyta</taxon>
        <taxon>Tracheophyta</taxon>
        <taxon>Spermatophyta</taxon>
        <taxon>Magnoliopsida</taxon>
        <taxon>eudicotyledons</taxon>
        <taxon>Gunneridae</taxon>
        <taxon>Pentapetalae</taxon>
        <taxon>asterids</taxon>
        <taxon>campanulids</taxon>
        <taxon>Asterales</taxon>
        <taxon>Asteraceae</taxon>
        <taxon>Asteroideae</taxon>
        <taxon>Anthemideae</taxon>
        <taxon>Anthemidinae</taxon>
        <taxon>Tanacetum</taxon>
    </lineage>
</organism>
<dbReference type="AlphaFoldDB" id="A0A699JXC9"/>
<evidence type="ECO:0000313" key="1">
    <source>
        <dbReference type="EMBL" id="GFA59246.1"/>
    </source>
</evidence>
<comment type="caution">
    <text evidence="1">The sequence shown here is derived from an EMBL/GenBank/DDBJ whole genome shotgun (WGS) entry which is preliminary data.</text>
</comment>
<feature type="non-terminal residue" evidence="1">
    <location>
        <position position="1"/>
    </location>
</feature>
<sequence>ALDTTTLRELINSEGRLIPKALEPGVPRVAIPKPLRASTQDLYERKGSMEIRQGAIERMSYRQSYHQDMYAEVFEHMAEVYSVPLQGAYNPPRYDQWQYDQYYQ</sequence>
<reference evidence="1" key="1">
    <citation type="journal article" date="2019" name="Sci. Rep.">
        <title>Draft genome of Tanacetum cinerariifolium, the natural source of mosquito coil.</title>
        <authorList>
            <person name="Yamashiro T."/>
            <person name="Shiraishi A."/>
            <person name="Satake H."/>
            <person name="Nakayama K."/>
        </authorList>
    </citation>
    <scope>NUCLEOTIDE SEQUENCE</scope>
</reference>